<dbReference type="PROSITE" id="PS50109">
    <property type="entry name" value="HIS_KIN"/>
    <property type="match status" value="1"/>
</dbReference>
<dbReference type="SUPFAM" id="SSF55874">
    <property type="entry name" value="ATPase domain of HSP90 chaperone/DNA topoisomerase II/histidine kinase"/>
    <property type="match status" value="1"/>
</dbReference>
<dbReference type="GO" id="GO:0008983">
    <property type="term" value="F:protein-glutamate O-methyltransferase activity"/>
    <property type="evidence" value="ECO:0007669"/>
    <property type="project" value="UniProtKB-EC"/>
</dbReference>
<feature type="domain" description="PAS" evidence="14">
    <location>
        <begin position="866"/>
        <end position="936"/>
    </location>
</feature>
<dbReference type="InterPro" id="IPR036097">
    <property type="entry name" value="HisK_dim/P_sf"/>
</dbReference>
<dbReference type="CDD" id="cd00082">
    <property type="entry name" value="HisKA"/>
    <property type="match status" value="1"/>
</dbReference>
<dbReference type="InterPro" id="IPR000673">
    <property type="entry name" value="Sig_transdc_resp-reg_Me-estase"/>
</dbReference>
<dbReference type="InterPro" id="IPR050903">
    <property type="entry name" value="Bact_Chemotaxis_MeTrfase"/>
</dbReference>
<keyword evidence="7" id="KW-0418">Kinase</keyword>
<dbReference type="InterPro" id="IPR000780">
    <property type="entry name" value="CheR_MeTrfase"/>
</dbReference>
<keyword evidence="3 9" id="KW-0597">Phosphoprotein</keyword>
<evidence type="ECO:0000313" key="19">
    <source>
        <dbReference type="Proteomes" id="UP000239388"/>
    </source>
</evidence>
<dbReference type="Pfam" id="PF01339">
    <property type="entry name" value="CheB_methylest"/>
    <property type="match status" value="1"/>
</dbReference>
<keyword evidence="4" id="KW-0489">Methyltransferase</keyword>
<organism evidence="18 19">
    <name type="scientific">Blastopirellula marina</name>
    <dbReference type="NCBI Taxonomy" id="124"/>
    <lineage>
        <taxon>Bacteria</taxon>
        <taxon>Pseudomonadati</taxon>
        <taxon>Planctomycetota</taxon>
        <taxon>Planctomycetia</taxon>
        <taxon>Pirellulales</taxon>
        <taxon>Pirellulaceae</taxon>
        <taxon>Blastopirellula</taxon>
    </lineage>
</organism>
<dbReference type="SMART" id="SM00388">
    <property type="entry name" value="HisKA"/>
    <property type="match status" value="1"/>
</dbReference>
<evidence type="ECO:0000256" key="3">
    <source>
        <dbReference type="ARBA" id="ARBA00022553"/>
    </source>
</evidence>
<dbReference type="SUPFAM" id="SSF47757">
    <property type="entry name" value="Chemotaxis receptor methyltransferase CheR, N-terminal domain"/>
    <property type="match status" value="1"/>
</dbReference>
<dbReference type="Gene3D" id="3.40.50.180">
    <property type="entry name" value="Methylesterase CheB, C-terminal domain"/>
    <property type="match status" value="1"/>
</dbReference>
<dbReference type="NCBIfam" id="TIGR00229">
    <property type="entry name" value="sensory_box"/>
    <property type="match status" value="1"/>
</dbReference>
<evidence type="ECO:0000259" key="17">
    <source>
        <dbReference type="PROSITE" id="PS50123"/>
    </source>
</evidence>
<evidence type="ECO:0000259" key="16">
    <source>
        <dbReference type="PROSITE" id="PS50122"/>
    </source>
</evidence>
<dbReference type="InterPro" id="IPR029063">
    <property type="entry name" value="SAM-dependent_MTases_sf"/>
</dbReference>
<dbReference type="PROSITE" id="PS50112">
    <property type="entry name" value="PAS"/>
    <property type="match status" value="1"/>
</dbReference>
<gene>
    <name evidence="18" type="ORF">C5Y98_06895</name>
</gene>
<dbReference type="CDD" id="cd16434">
    <property type="entry name" value="CheB-CheR_fusion"/>
    <property type="match status" value="1"/>
</dbReference>
<dbReference type="InterPro" id="IPR022641">
    <property type="entry name" value="CheR_N"/>
</dbReference>
<evidence type="ECO:0000256" key="6">
    <source>
        <dbReference type="ARBA" id="ARBA00022691"/>
    </source>
</evidence>
<keyword evidence="8" id="KW-0378">Hydrolase</keyword>
<feature type="coiled-coil region" evidence="10">
    <location>
        <begin position="688"/>
        <end position="750"/>
    </location>
</feature>
<dbReference type="SUPFAM" id="SSF53335">
    <property type="entry name" value="S-adenosyl-L-methionine-dependent methyltransferases"/>
    <property type="match status" value="1"/>
</dbReference>
<evidence type="ECO:0000256" key="9">
    <source>
        <dbReference type="PROSITE-ProRule" id="PRU00169"/>
    </source>
</evidence>
<dbReference type="InterPro" id="IPR036890">
    <property type="entry name" value="HATPase_C_sf"/>
</dbReference>
<dbReference type="FunFam" id="3.30.565.10:FF:000006">
    <property type="entry name" value="Sensor histidine kinase WalK"/>
    <property type="match status" value="1"/>
</dbReference>
<feature type="domain" description="CheB-type methylesterase" evidence="16">
    <location>
        <begin position="32"/>
        <end position="221"/>
    </location>
</feature>
<dbReference type="Pfam" id="PF02518">
    <property type="entry name" value="HATPase_c"/>
    <property type="match status" value="1"/>
</dbReference>
<dbReference type="PROSITE" id="PS50123">
    <property type="entry name" value="CHER"/>
    <property type="match status" value="1"/>
</dbReference>
<evidence type="ECO:0000256" key="2">
    <source>
        <dbReference type="ARBA" id="ARBA00001541"/>
    </source>
</evidence>
<dbReference type="SMART" id="SM00138">
    <property type="entry name" value="MeTrc"/>
    <property type="match status" value="1"/>
</dbReference>
<dbReference type="Proteomes" id="UP000239388">
    <property type="component" value="Unassembled WGS sequence"/>
</dbReference>
<dbReference type="Pfam" id="PF00072">
    <property type="entry name" value="Response_reg"/>
    <property type="match status" value="1"/>
</dbReference>
<protein>
    <submittedName>
        <fullName evidence="18">Chemotaxis protein CheR</fullName>
    </submittedName>
</protein>
<feature type="region of interest" description="Disordered" evidence="11">
    <location>
        <begin position="1"/>
        <end position="30"/>
    </location>
</feature>
<feature type="active site" evidence="8">
    <location>
        <position position="44"/>
    </location>
</feature>
<dbReference type="Gene3D" id="3.30.565.10">
    <property type="entry name" value="Histidine kinase-like ATPase, C-terminal domain"/>
    <property type="match status" value="1"/>
</dbReference>
<dbReference type="PROSITE" id="PS50110">
    <property type="entry name" value="RESPONSE_REGULATORY"/>
    <property type="match status" value="1"/>
</dbReference>
<comment type="catalytic activity">
    <reaction evidence="2">
        <text>L-glutamyl-[protein] + S-adenosyl-L-methionine = [protein]-L-glutamate 5-O-methyl ester + S-adenosyl-L-homocysteine</text>
        <dbReference type="Rhea" id="RHEA:24452"/>
        <dbReference type="Rhea" id="RHEA-COMP:10208"/>
        <dbReference type="Rhea" id="RHEA-COMP:10311"/>
        <dbReference type="ChEBI" id="CHEBI:29973"/>
        <dbReference type="ChEBI" id="CHEBI:57856"/>
        <dbReference type="ChEBI" id="CHEBI:59789"/>
        <dbReference type="ChEBI" id="CHEBI:82795"/>
        <dbReference type="EC" id="2.1.1.80"/>
    </reaction>
</comment>
<dbReference type="InterPro" id="IPR035909">
    <property type="entry name" value="CheB_C"/>
</dbReference>
<dbReference type="InterPro" id="IPR022642">
    <property type="entry name" value="CheR_C"/>
</dbReference>
<dbReference type="InterPro" id="IPR000014">
    <property type="entry name" value="PAS"/>
</dbReference>
<dbReference type="Pfam" id="PF13426">
    <property type="entry name" value="PAS_9"/>
    <property type="match status" value="1"/>
</dbReference>
<dbReference type="RefSeq" id="WP_105352742.1">
    <property type="nucleotide sequence ID" value="NZ_PUIB01000010.1"/>
</dbReference>
<dbReference type="SUPFAM" id="SSF52172">
    <property type="entry name" value="CheY-like"/>
    <property type="match status" value="1"/>
</dbReference>
<dbReference type="PANTHER" id="PTHR24422">
    <property type="entry name" value="CHEMOTAXIS PROTEIN METHYLTRANSFERASE"/>
    <property type="match status" value="1"/>
</dbReference>
<name>A0A2S8G6I6_9BACT</name>
<dbReference type="PANTHER" id="PTHR24422:SF27">
    <property type="entry name" value="PROTEIN-GLUTAMATE O-METHYLTRANSFERASE"/>
    <property type="match status" value="1"/>
</dbReference>
<evidence type="ECO:0000259" key="15">
    <source>
        <dbReference type="PROSITE" id="PS50113"/>
    </source>
</evidence>
<proteinExistence type="predicted"/>
<dbReference type="SUPFAM" id="SSF52738">
    <property type="entry name" value="Methylesterase CheB, C-terminal domain"/>
    <property type="match status" value="1"/>
</dbReference>
<evidence type="ECO:0000313" key="18">
    <source>
        <dbReference type="EMBL" id="PQO40037.1"/>
    </source>
</evidence>
<dbReference type="CDD" id="cd00130">
    <property type="entry name" value="PAS"/>
    <property type="match status" value="1"/>
</dbReference>
<dbReference type="PRINTS" id="PR00996">
    <property type="entry name" value="CHERMTFRASE"/>
</dbReference>
<dbReference type="CDD" id="cd00075">
    <property type="entry name" value="HATPase"/>
    <property type="match status" value="1"/>
</dbReference>
<evidence type="ECO:0000256" key="8">
    <source>
        <dbReference type="PROSITE-ProRule" id="PRU00050"/>
    </source>
</evidence>
<evidence type="ECO:0000256" key="1">
    <source>
        <dbReference type="ARBA" id="ARBA00000085"/>
    </source>
</evidence>
<keyword evidence="8" id="KW-0145">Chemotaxis</keyword>
<evidence type="ECO:0000259" key="14">
    <source>
        <dbReference type="PROSITE" id="PS50112"/>
    </source>
</evidence>
<evidence type="ECO:0000256" key="10">
    <source>
        <dbReference type="SAM" id="Coils"/>
    </source>
</evidence>
<evidence type="ECO:0000256" key="4">
    <source>
        <dbReference type="ARBA" id="ARBA00022603"/>
    </source>
</evidence>
<dbReference type="SMART" id="SM00448">
    <property type="entry name" value="REC"/>
    <property type="match status" value="1"/>
</dbReference>
<dbReference type="OrthoDB" id="288469at2"/>
<feature type="domain" description="Response regulatory" evidence="13">
    <location>
        <begin position="1241"/>
        <end position="1356"/>
    </location>
</feature>
<dbReference type="GO" id="GO:0006935">
    <property type="term" value="P:chemotaxis"/>
    <property type="evidence" value="ECO:0007669"/>
    <property type="project" value="UniProtKB-UniRule"/>
</dbReference>
<dbReference type="InterPro" id="IPR005467">
    <property type="entry name" value="His_kinase_dom"/>
</dbReference>
<dbReference type="InterPro" id="IPR003594">
    <property type="entry name" value="HATPase_dom"/>
</dbReference>
<dbReference type="InterPro" id="IPR035965">
    <property type="entry name" value="PAS-like_dom_sf"/>
</dbReference>
<feature type="domain" description="PAC" evidence="15">
    <location>
        <begin position="939"/>
        <end position="991"/>
    </location>
</feature>
<comment type="catalytic activity">
    <reaction evidence="1">
        <text>ATP + protein L-histidine = ADP + protein N-phospho-L-histidine.</text>
        <dbReference type="EC" id="2.7.13.3"/>
    </reaction>
</comment>
<reference evidence="18 19" key="1">
    <citation type="submission" date="2018-02" db="EMBL/GenBank/DDBJ databases">
        <title>Comparative genomes isolates from brazilian mangrove.</title>
        <authorList>
            <person name="Araujo J.E."/>
            <person name="Taketani R.G."/>
            <person name="Silva M.C.P."/>
            <person name="Loureco M.V."/>
            <person name="Andreote F.D."/>
        </authorList>
    </citation>
    <scope>NUCLEOTIDE SEQUENCE [LARGE SCALE GENOMIC DNA]</scope>
    <source>
        <strain evidence="18 19">NAP PRIS-MGV</strain>
    </source>
</reference>
<dbReference type="GO" id="GO:0008984">
    <property type="term" value="F:protein-glutamate methylesterase activity"/>
    <property type="evidence" value="ECO:0007669"/>
    <property type="project" value="InterPro"/>
</dbReference>
<dbReference type="InterPro" id="IPR000700">
    <property type="entry name" value="PAS-assoc_C"/>
</dbReference>
<feature type="active site" evidence="8">
    <location>
        <position position="163"/>
    </location>
</feature>
<evidence type="ECO:0000256" key="7">
    <source>
        <dbReference type="ARBA" id="ARBA00022777"/>
    </source>
</evidence>
<dbReference type="GO" id="GO:0032259">
    <property type="term" value="P:methylation"/>
    <property type="evidence" value="ECO:0007669"/>
    <property type="project" value="UniProtKB-KW"/>
</dbReference>
<accession>A0A2S8G6I6</accession>
<dbReference type="InterPro" id="IPR036804">
    <property type="entry name" value="CheR_N_sf"/>
</dbReference>
<dbReference type="Pfam" id="PF03705">
    <property type="entry name" value="CheR_N"/>
    <property type="match status" value="1"/>
</dbReference>
<dbReference type="PROSITE" id="PS50113">
    <property type="entry name" value="PAC"/>
    <property type="match status" value="1"/>
</dbReference>
<feature type="domain" description="CheR-type methyltransferase" evidence="17">
    <location>
        <begin position="237"/>
        <end position="501"/>
    </location>
</feature>
<dbReference type="SUPFAM" id="SSF47384">
    <property type="entry name" value="Homodimeric domain of signal transducing histidine kinase"/>
    <property type="match status" value="1"/>
</dbReference>
<evidence type="ECO:0000256" key="5">
    <source>
        <dbReference type="ARBA" id="ARBA00022679"/>
    </source>
</evidence>
<dbReference type="InterPro" id="IPR011006">
    <property type="entry name" value="CheY-like_superfamily"/>
</dbReference>
<dbReference type="Gene3D" id="3.40.50.150">
    <property type="entry name" value="Vaccinia Virus protein VP39"/>
    <property type="match status" value="1"/>
</dbReference>
<dbReference type="SUPFAM" id="SSF55785">
    <property type="entry name" value="PYP-like sensor domain (PAS domain)"/>
    <property type="match status" value="2"/>
</dbReference>
<evidence type="ECO:0000259" key="12">
    <source>
        <dbReference type="PROSITE" id="PS50109"/>
    </source>
</evidence>
<dbReference type="CDD" id="cd17580">
    <property type="entry name" value="REC_2_DhkD-like"/>
    <property type="match status" value="1"/>
</dbReference>
<dbReference type="Pfam" id="PF13596">
    <property type="entry name" value="PAS_10"/>
    <property type="match status" value="1"/>
</dbReference>
<dbReference type="SMART" id="SM00091">
    <property type="entry name" value="PAS"/>
    <property type="match status" value="2"/>
</dbReference>
<keyword evidence="5" id="KW-0808">Transferase</keyword>
<feature type="domain" description="Histidine kinase" evidence="12">
    <location>
        <begin position="1002"/>
        <end position="1220"/>
    </location>
</feature>
<evidence type="ECO:0000259" key="13">
    <source>
        <dbReference type="PROSITE" id="PS50110"/>
    </source>
</evidence>
<dbReference type="EMBL" id="PUIB01000010">
    <property type="protein sequence ID" value="PQO40037.1"/>
    <property type="molecule type" value="Genomic_DNA"/>
</dbReference>
<dbReference type="Gene3D" id="1.10.287.130">
    <property type="match status" value="1"/>
</dbReference>
<dbReference type="Pfam" id="PF01739">
    <property type="entry name" value="CheR"/>
    <property type="match status" value="1"/>
</dbReference>
<comment type="caution">
    <text evidence="18">The sequence shown here is derived from an EMBL/GenBank/DDBJ whole genome shotgun (WGS) entry which is preliminary data.</text>
</comment>
<dbReference type="GO" id="GO:0005737">
    <property type="term" value="C:cytoplasm"/>
    <property type="evidence" value="ECO:0007669"/>
    <property type="project" value="InterPro"/>
</dbReference>
<dbReference type="SMART" id="SM00387">
    <property type="entry name" value="HATPase_c"/>
    <property type="match status" value="1"/>
</dbReference>
<keyword evidence="10" id="KW-0175">Coiled coil</keyword>
<feature type="active site" evidence="8">
    <location>
        <position position="71"/>
    </location>
</feature>
<dbReference type="InterPro" id="IPR003661">
    <property type="entry name" value="HisK_dim/P_dom"/>
</dbReference>
<sequence length="1360" mass="151261">MDDSHEPSSSQDSQEDQDAGDNPPRPAPQAADQTQFSIVGLGASAGGLEALEVFFANMPTDSGMAFIVVQHLSPDFKSVMDELLARQTSIPIHRVTDGVEVKPNSIYLIPPKKEMIIANGKLLLSDKDPDSGLTLPIDIFFRSLAQDCGPRSIGVVLSGTGSDGSRGIREIHESGGLAIAQEAESAKFDGMPKSAVETGEVDLVLPPDQIPSALLAYVRHHSVDDSTPALPPTGQATPEGFDAIFQLLRTNYDINFSFYKRSTVTRRVQRRLLMSQITDLEEYVERLRTDPQELNRLYKDLLIGVTKFFRDGDAFDRLRHEVLPPLVKKVPDDGELRIWVAGCATGEEAYSIAILVQEVMEELKHLVSVKIFATDVHRASLEFASIGIYSESSVSEVMPSRLERFFTRVKDGYRVSQELRQMIVFAPHNVIKDAPFTKIDLITCRNLLIYLESLAQKKAISLFHFALNTGGVMTMGPSESPGELAEEFDPIDERWKIFRKRRDKRLPPDMRLPLSSGYTKPHGVSRINLTSTGTLPPDGPLLRAYDELLKDYAPPSLLVNDRRELIQSFGGGSEYLKLRDGRPTQDFIDLVVPDLRIPVTTAIQQASKKQAGVRFNSIRVHTGANRQTVNLAVKPLQDRQSGGEFYLITFQPLESVPLVDGEGDTSLGIDEASRDQITALEGELRYTQENLQATVEEMETSNEELQATNEELVASNEELQSTNEELHSVNEELYTVNAEYQKKIVELTEMTADLDSLLHSTELGVIFLDSDLCIRKFTPRIGDAFRLVPSDVGRRIDSFSHNIRHASLTQDLKKVLATGETFEKEVQTSESQTLLMRILPYRPNAKVQGVVLTLIDISRLKQAEAESRHMSKVFVDAAEPIIVEDLEGRVTDLNAEAERVYGYKRAELIGESYEVMVPPEERLRCQELRQRCLEKGGVRNVETVKQNRQGKKFPVLLTLSVLMDEEGQPMAIASSAKDITDRVIAEKAAQTAANNRDQFLAMLSHELRNPLGATLTATYVLDLEPNLSPNVREVCDVIQRQTLQAARLLDDLLDVSRVTRGKIEIRPQTVDLRHLVDDVKQAVSPLIQSRRHNLIIEVPDVPILVEGDPTRLLQIQENLLANAARYTAPGGEIRFSLAREDGEAVNRVRDNGSGIPPHMLDRIFELFVQSDDTLDRTDGGMGLGLTLVKTLVELHGGRVTAHSDGPGQGSEFVLRLPLLTDGRAISHNGDGEPKAGHLQRRIVLVEDNKDCREMLETMLRLDGHEVVTAKDGNQGLDLILHQRPDVAIVDIGLPQLDGYQVARSVREQLGPSIYLIALTGYGRSEDREKVRQAGFNVHLVKPLKPAEITRALNEMPRDES</sequence>
<dbReference type="GO" id="GO:0000155">
    <property type="term" value="F:phosphorelay sensor kinase activity"/>
    <property type="evidence" value="ECO:0007669"/>
    <property type="project" value="InterPro"/>
</dbReference>
<feature type="modified residue" description="4-aspartylphosphate" evidence="9">
    <location>
        <position position="1290"/>
    </location>
</feature>
<dbReference type="Gene3D" id="1.10.155.10">
    <property type="entry name" value="Chemotaxis receptor methyltransferase CheR, N-terminal domain"/>
    <property type="match status" value="1"/>
</dbReference>
<evidence type="ECO:0000256" key="11">
    <source>
        <dbReference type="SAM" id="MobiDB-lite"/>
    </source>
</evidence>
<dbReference type="Pfam" id="PF00512">
    <property type="entry name" value="HisKA"/>
    <property type="match status" value="1"/>
</dbReference>
<dbReference type="InterPro" id="IPR001789">
    <property type="entry name" value="Sig_transdc_resp-reg_receiver"/>
</dbReference>
<dbReference type="Gene3D" id="3.30.450.20">
    <property type="entry name" value="PAS domain"/>
    <property type="match status" value="2"/>
</dbReference>
<dbReference type="GO" id="GO:0000156">
    <property type="term" value="F:phosphorelay response regulator activity"/>
    <property type="evidence" value="ECO:0007669"/>
    <property type="project" value="InterPro"/>
</dbReference>
<dbReference type="PROSITE" id="PS50122">
    <property type="entry name" value="CHEB"/>
    <property type="match status" value="1"/>
</dbReference>
<dbReference type="Gene3D" id="3.40.50.2300">
    <property type="match status" value="1"/>
</dbReference>
<keyword evidence="6" id="KW-0949">S-adenosyl-L-methionine</keyword>